<keyword evidence="1" id="KW-0812">Transmembrane</keyword>
<reference evidence="2" key="1">
    <citation type="submission" date="2014-08" db="EMBL/GenBank/DDBJ databases">
        <authorList>
            <person name="Falentin Helene"/>
        </authorList>
    </citation>
    <scope>NUCLEOTIDE SEQUENCE</scope>
</reference>
<feature type="transmembrane region" description="Helical" evidence="1">
    <location>
        <begin position="123"/>
        <end position="141"/>
    </location>
</feature>
<dbReference type="KEGG" id="pfre:RM25_0840"/>
<dbReference type="PATRIC" id="fig|66712.6.peg.868"/>
<gene>
    <name evidence="2" type="ORF">PFCIRM138_12255</name>
</gene>
<feature type="transmembrane region" description="Helical" evidence="1">
    <location>
        <begin position="93"/>
        <end position="111"/>
    </location>
</feature>
<sequence length="163" mass="17397">MTTSSEDLSSQGPARMVPEQSTTALVARALRRPKVVGVVLLAAEVVLRLASLLGGRGGNADYHDVDFFGAAALAVIVMAMARRHPTAQNQYACGALLIIVMLIGSTHYLRFTGRKMWDDTFNVLDFTGSIALLVVGVIIMGRTRRIRKAAHPAPNGGAARLAQ</sequence>
<feature type="transmembrane region" description="Helical" evidence="1">
    <location>
        <begin position="65"/>
        <end position="81"/>
    </location>
</feature>
<proteinExistence type="predicted"/>
<accession>A0A068VNN2</accession>
<protein>
    <submittedName>
        <fullName evidence="2">Uncharacterized protein</fullName>
    </submittedName>
</protein>
<dbReference type="RefSeq" id="WP_013160790.1">
    <property type="nucleotide sequence ID" value="NZ_CP010341.1"/>
</dbReference>
<keyword evidence="1" id="KW-1133">Transmembrane helix</keyword>
<dbReference type="EMBL" id="LM676427">
    <property type="protein sequence ID" value="CEP27166.1"/>
    <property type="molecule type" value="Genomic_DNA"/>
</dbReference>
<name>A0A068VNN2_PROFF</name>
<feature type="transmembrane region" description="Helical" evidence="1">
    <location>
        <begin position="35"/>
        <end position="53"/>
    </location>
</feature>
<evidence type="ECO:0000256" key="1">
    <source>
        <dbReference type="SAM" id="Phobius"/>
    </source>
</evidence>
<dbReference type="AlphaFoldDB" id="A0A068VNN2"/>
<keyword evidence="1" id="KW-0472">Membrane</keyword>
<organism evidence="2">
    <name type="scientific">Propionibacterium freudenreichii subsp. freudenreichii</name>
    <dbReference type="NCBI Taxonomy" id="66712"/>
    <lineage>
        <taxon>Bacteria</taxon>
        <taxon>Bacillati</taxon>
        <taxon>Actinomycetota</taxon>
        <taxon>Actinomycetes</taxon>
        <taxon>Propionibacteriales</taxon>
        <taxon>Propionibacteriaceae</taxon>
        <taxon>Propionibacterium</taxon>
    </lineage>
</organism>
<evidence type="ECO:0000313" key="2">
    <source>
        <dbReference type="EMBL" id="CEP27166.1"/>
    </source>
</evidence>
<dbReference type="GeneID" id="61222431"/>